<protein>
    <submittedName>
        <fullName evidence="1">Uncharacterized protein</fullName>
    </submittedName>
</protein>
<reference evidence="1 2" key="1">
    <citation type="journal article" date="2019" name="Nat. Ecol. Evol.">
        <title>Megaphylogeny resolves global patterns of mushroom evolution.</title>
        <authorList>
            <person name="Varga T."/>
            <person name="Krizsan K."/>
            <person name="Foldi C."/>
            <person name="Dima B."/>
            <person name="Sanchez-Garcia M."/>
            <person name="Sanchez-Ramirez S."/>
            <person name="Szollosi G.J."/>
            <person name="Szarkandi J.G."/>
            <person name="Papp V."/>
            <person name="Albert L."/>
            <person name="Andreopoulos W."/>
            <person name="Angelini C."/>
            <person name="Antonin V."/>
            <person name="Barry K.W."/>
            <person name="Bougher N.L."/>
            <person name="Buchanan P."/>
            <person name="Buyck B."/>
            <person name="Bense V."/>
            <person name="Catcheside P."/>
            <person name="Chovatia M."/>
            <person name="Cooper J."/>
            <person name="Damon W."/>
            <person name="Desjardin D."/>
            <person name="Finy P."/>
            <person name="Geml J."/>
            <person name="Haridas S."/>
            <person name="Hughes K."/>
            <person name="Justo A."/>
            <person name="Karasinski D."/>
            <person name="Kautmanova I."/>
            <person name="Kiss B."/>
            <person name="Kocsube S."/>
            <person name="Kotiranta H."/>
            <person name="LaButti K.M."/>
            <person name="Lechner B.E."/>
            <person name="Liimatainen K."/>
            <person name="Lipzen A."/>
            <person name="Lukacs Z."/>
            <person name="Mihaltcheva S."/>
            <person name="Morgado L.N."/>
            <person name="Niskanen T."/>
            <person name="Noordeloos M.E."/>
            <person name="Ohm R.A."/>
            <person name="Ortiz-Santana B."/>
            <person name="Ovrebo C."/>
            <person name="Racz N."/>
            <person name="Riley R."/>
            <person name="Savchenko A."/>
            <person name="Shiryaev A."/>
            <person name="Soop K."/>
            <person name="Spirin V."/>
            <person name="Szebenyi C."/>
            <person name="Tomsovsky M."/>
            <person name="Tulloss R.E."/>
            <person name="Uehling J."/>
            <person name="Grigoriev I.V."/>
            <person name="Vagvolgyi C."/>
            <person name="Papp T."/>
            <person name="Martin F.M."/>
            <person name="Miettinen O."/>
            <person name="Hibbett D.S."/>
            <person name="Nagy L.G."/>
        </authorList>
    </citation>
    <scope>NUCLEOTIDE SEQUENCE [LARGE SCALE GENOMIC DNA]</scope>
    <source>
        <strain evidence="1 2">NL-1719</strain>
    </source>
</reference>
<gene>
    <name evidence="1" type="ORF">BDN72DRAFT_104804</name>
</gene>
<accession>A0ACD3BB19</accession>
<organism evidence="1 2">
    <name type="scientific">Pluteus cervinus</name>
    <dbReference type="NCBI Taxonomy" id="181527"/>
    <lineage>
        <taxon>Eukaryota</taxon>
        <taxon>Fungi</taxon>
        <taxon>Dikarya</taxon>
        <taxon>Basidiomycota</taxon>
        <taxon>Agaricomycotina</taxon>
        <taxon>Agaricomycetes</taxon>
        <taxon>Agaricomycetidae</taxon>
        <taxon>Agaricales</taxon>
        <taxon>Pluteineae</taxon>
        <taxon>Pluteaceae</taxon>
        <taxon>Pluteus</taxon>
    </lineage>
</organism>
<evidence type="ECO:0000313" key="2">
    <source>
        <dbReference type="Proteomes" id="UP000308600"/>
    </source>
</evidence>
<name>A0ACD3BB19_9AGAR</name>
<sequence>MSFADWHSGVALSTTKQHSGFVCMSTVDDLSYTPSAEERSRDAAQILATGRRSWKTLKGKGEAVWPPLLEAALIEALEKYQPDATRASKVLGRFPMRNRFISDYIYETTGKRRTPKQVGSRLQQLRDTCKGEKILQLISRRAAGDTESSGSSTSSANSEHDRAASFTPPPDPSISPSSVRTIVYVDVLLKPSSWVAPPPVIQLSNSSDKPAPQYIRLSTLQLANDLTPAQSARAGLVSLRDLDPTITFSSSFPLLAQSTFSVYVNGNGDPIHSEMSPLQQHSSPAESSGWLYSTTMAPAFWDAITSSSYPSKYTLMQTVTPIRHQRSGSGSSQSRGGLTRSKTFMDVQEAASTISIVYRFSCPEETYADYEQHQYQHPHQDLAVDSRSAAVYAVQHQHGYEDQYETVVQVDDLAVAGQQQWVEYTSGPAEWVEDAAYGQPQMGYDQRQYYSRVEYEYGVAGPVQEMPHGVVPKQEVYEYEYVDTSDFWQQDPDGNYVATAPIHHYHHPHHHHSHSYHQ</sequence>
<keyword evidence="2" id="KW-1185">Reference proteome</keyword>
<dbReference type="Proteomes" id="UP000308600">
    <property type="component" value="Unassembled WGS sequence"/>
</dbReference>
<evidence type="ECO:0000313" key="1">
    <source>
        <dbReference type="EMBL" id="TFK74197.1"/>
    </source>
</evidence>
<proteinExistence type="predicted"/>
<dbReference type="EMBL" id="ML208270">
    <property type="protein sequence ID" value="TFK74197.1"/>
    <property type="molecule type" value="Genomic_DNA"/>
</dbReference>